<evidence type="ECO:0000256" key="1">
    <source>
        <dbReference type="ARBA" id="ARBA00004496"/>
    </source>
</evidence>
<dbReference type="SUPFAM" id="SSF52540">
    <property type="entry name" value="P-loop containing nucleoside triphosphate hydrolases"/>
    <property type="match status" value="2"/>
</dbReference>
<evidence type="ECO:0000256" key="12">
    <source>
        <dbReference type="ARBA" id="ARBA00023125"/>
    </source>
</evidence>
<keyword evidence="10 17" id="KW-0067">ATP-binding</keyword>
<comment type="similarity">
    <text evidence="14 17">Belongs to the ABC transporter superfamily. UvrA family.</text>
</comment>
<feature type="zinc finger region" description="C4-type" evidence="17">
    <location>
        <begin position="835"/>
        <end position="861"/>
    </location>
</feature>
<feature type="zinc finger region" description="C4-type" evidence="17">
    <location>
        <begin position="302"/>
        <end position="329"/>
    </location>
</feature>
<dbReference type="InterPro" id="IPR041552">
    <property type="entry name" value="UvrA_DNA-bd"/>
</dbReference>
<dbReference type="GO" id="GO:0003677">
    <property type="term" value="F:DNA binding"/>
    <property type="evidence" value="ECO:0007669"/>
    <property type="project" value="UniProtKB-UniRule"/>
</dbReference>
<feature type="domain" description="ABC transporter" evidence="18">
    <location>
        <begin position="701"/>
        <end position="1032"/>
    </location>
</feature>
<keyword evidence="11 17" id="KW-0267">Excision nuclease</keyword>
<evidence type="ECO:0000256" key="9">
    <source>
        <dbReference type="ARBA" id="ARBA00022833"/>
    </source>
</evidence>
<dbReference type="GO" id="GO:0005737">
    <property type="term" value="C:cytoplasm"/>
    <property type="evidence" value="ECO:0007669"/>
    <property type="project" value="UniProtKB-SubCell"/>
</dbReference>
<evidence type="ECO:0000256" key="11">
    <source>
        <dbReference type="ARBA" id="ARBA00022881"/>
    </source>
</evidence>
<dbReference type="EMBL" id="FNQJ01000008">
    <property type="protein sequence ID" value="SEA25347.1"/>
    <property type="molecule type" value="Genomic_DNA"/>
</dbReference>
<comment type="function">
    <text evidence="17">The UvrABC repair system catalyzes the recognition and processing of DNA lesions. UvrA is an ATPase and a DNA-binding protein. A damage recognition complex composed of 2 UvrA and 2 UvrB subunits scans DNA for abnormalities. When the presence of a lesion has been verified by UvrB, the UvrA molecules dissociate.</text>
</comment>
<dbReference type="PROSITE" id="PS50893">
    <property type="entry name" value="ABC_TRANSPORTER_2"/>
    <property type="match status" value="1"/>
</dbReference>
<keyword evidence="5 17" id="KW-0547">Nucleotide-binding</keyword>
<dbReference type="InterPro" id="IPR004602">
    <property type="entry name" value="UvrA"/>
</dbReference>
<protein>
    <recommendedName>
        <fullName evidence="15 17">UvrABC system protein A</fullName>
        <shortName evidence="17">UvrA protein</shortName>
    </recommendedName>
    <alternativeName>
        <fullName evidence="16 17">Excinuclease ABC subunit A</fullName>
    </alternativeName>
</protein>
<evidence type="ECO:0000256" key="4">
    <source>
        <dbReference type="ARBA" id="ARBA00022737"/>
    </source>
</evidence>
<dbReference type="HAMAP" id="MF_00205">
    <property type="entry name" value="UvrA"/>
    <property type="match status" value="1"/>
</dbReference>
<dbReference type="InterPro" id="IPR017871">
    <property type="entry name" value="ABC_transporter-like_CS"/>
</dbReference>
<evidence type="ECO:0000313" key="19">
    <source>
        <dbReference type="EMBL" id="SEA25347.1"/>
    </source>
</evidence>
<keyword evidence="12 17" id="KW-0238">DNA-binding</keyword>
<dbReference type="RefSeq" id="WP_425285655.1">
    <property type="nucleotide sequence ID" value="NZ_CAXIQL010000025.1"/>
</dbReference>
<dbReference type="Gene3D" id="3.40.50.300">
    <property type="entry name" value="P-loop containing nucleotide triphosphate hydrolases"/>
    <property type="match status" value="3"/>
</dbReference>
<evidence type="ECO:0000256" key="15">
    <source>
        <dbReference type="ARBA" id="ARBA00039316"/>
    </source>
</evidence>
<dbReference type="FunFam" id="1.20.1580.10:FF:000002">
    <property type="entry name" value="UvrABC system protein A"/>
    <property type="match status" value="1"/>
</dbReference>
<keyword evidence="6 17" id="KW-0227">DNA damage</keyword>
<organism evidence="19 20">
    <name type="scientific">Acidovorax soli</name>
    <dbReference type="NCBI Taxonomy" id="592050"/>
    <lineage>
        <taxon>Bacteria</taxon>
        <taxon>Pseudomonadati</taxon>
        <taxon>Pseudomonadota</taxon>
        <taxon>Betaproteobacteria</taxon>
        <taxon>Burkholderiales</taxon>
        <taxon>Comamonadaceae</taxon>
        <taxon>Acidovorax</taxon>
    </lineage>
</organism>
<name>A0A1H3ZNU8_9BURK</name>
<evidence type="ECO:0000256" key="16">
    <source>
        <dbReference type="ARBA" id="ARBA00042156"/>
    </source>
</evidence>
<evidence type="ECO:0000256" key="3">
    <source>
        <dbReference type="ARBA" id="ARBA00022723"/>
    </source>
</evidence>
<dbReference type="CDD" id="cd03270">
    <property type="entry name" value="ABC_UvrA_I"/>
    <property type="match status" value="1"/>
</dbReference>
<dbReference type="Proteomes" id="UP000199002">
    <property type="component" value="Unassembled WGS sequence"/>
</dbReference>
<feature type="binding site" evidence="17">
    <location>
        <begin position="78"/>
        <end position="85"/>
    </location>
    <ligand>
        <name>ATP</name>
        <dbReference type="ChEBI" id="CHEBI:30616"/>
    </ligand>
</feature>
<dbReference type="InterPro" id="IPR003439">
    <property type="entry name" value="ABC_transporter-like_ATP-bd"/>
</dbReference>
<dbReference type="GeneID" id="34232915"/>
<keyword evidence="17" id="KW-0742">SOS response</keyword>
<keyword evidence="20" id="KW-1185">Reference proteome</keyword>
<evidence type="ECO:0000256" key="2">
    <source>
        <dbReference type="ARBA" id="ARBA00022490"/>
    </source>
</evidence>
<dbReference type="GO" id="GO:0009380">
    <property type="term" value="C:excinuclease repair complex"/>
    <property type="evidence" value="ECO:0007669"/>
    <property type="project" value="InterPro"/>
</dbReference>
<proteinExistence type="inferred from homology"/>
<dbReference type="CDD" id="cd03271">
    <property type="entry name" value="ABC_UvrA_II"/>
    <property type="match status" value="1"/>
</dbReference>
<evidence type="ECO:0000256" key="8">
    <source>
        <dbReference type="ARBA" id="ARBA00022771"/>
    </source>
</evidence>
<evidence type="ECO:0000313" key="20">
    <source>
        <dbReference type="Proteomes" id="UP000199002"/>
    </source>
</evidence>
<gene>
    <name evidence="17" type="primary">uvrA</name>
    <name evidence="19" type="ORF">SAMN05421875_10860</name>
</gene>
<dbReference type="InterPro" id="IPR027417">
    <property type="entry name" value="P-loop_NTPase"/>
</dbReference>
<evidence type="ECO:0000256" key="7">
    <source>
        <dbReference type="ARBA" id="ARBA00022769"/>
    </source>
</evidence>
<dbReference type="STRING" id="592050.SAMN05421875_10860"/>
<keyword evidence="9 17" id="KW-0862">Zinc</keyword>
<dbReference type="Pfam" id="PF17760">
    <property type="entry name" value="UvrA_inter"/>
    <property type="match status" value="1"/>
</dbReference>
<dbReference type="GO" id="GO:0005524">
    <property type="term" value="F:ATP binding"/>
    <property type="evidence" value="ECO:0007669"/>
    <property type="project" value="UniProtKB-UniRule"/>
</dbReference>
<dbReference type="NCBIfam" id="TIGR00630">
    <property type="entry name" value="uvra"/>
    <property type="match status" value="1"/>
</dbReference>
<dbReference type="GO" id="GO:0009381">
    <property type="term" value="F:excinuclease ABC activity"/>
    <property type="evidence" value="ECO:0007669"/>
    <property type="project" value="UniProtKB-UniRule"/>
</dbReference>
<keyword evidence="4 17" id="KW-0677">Repeat</keyword>
<evidence type="ECO:0000256" key="14">
    <source>
        <dbReference type="ARBA" id="ARBA00038000"/>
    </source>
</evidence>
<accession>A0A1H3ZNU8</accession>
<dbReference type="Gene3D" id="1.10.8.280">
    <property type="entry name" value="ABC transporter ATPase domain-like"/>
    <property type="match status" value="1"/>
</dbReference>
<keyword evidence="3 17" id="KW-0479">Metal-binding</keyword>
<dbReference type="PANTHER" id="PTHR43152:SF3">
    <property type="entry name" value="UVRABC SYSTEM PROTEIN A"/>
    <property type="match status" value="1"/>
</dbReference>
<dbReference type="Gene3D" id="1.20.1580.10">
    <property type="entry name" value="ABC transporter ATPase like domain"/>
    <property type="match status" value="3"/>
</dbReference>
<evidence type="ECO:0000256" key="10">
    <source>
        <dbReference type="ARBA" id="ARBA00022840"/>
    </source>
</evidence>
<dbReference type="InterPro" id="IPR041102">
    <property type="entry name" value="UvrA_inter"/>
</dbReference>
<keyword evidence="2 17" id="KW-0963">Cytoplasm</keyword>
<dbReference type="PANTHER" id="PTHR43152">
    <property type="entry name" value="UVRABC SYSTEM PROTEIN A"/>
    <property type="match status" value="1"/>
</dbReference>
<feature type="binding site" evidence="17">
    <location>
        <begin position="736"/>
        <end position="743"/>
    </location>
    <ligand>
        <name>ATP</name>
        <dbReference type="ChEBI" id="CHEBI:30616"/>
    </ligand>
</feature>
<dbReference type="Gene3D" id="3.30.190.20">
    <property type="match status" value="1"/>
</dbReference>
<evidence type="ECO:0000256" key="5">
    <source>
        <dbReference type="ARBA" id="ARBA00022741"/>
    </source>
</evidence>
<evidence type="ECO:0000259" key="18">
    <source>
        <dbReference type="PROSITE" id="PS50893"/>
    </source>
</evidence>
<sequence>MECPASLSWWVFLLSGVRPTVNPSLPQRPADDQPSGPPGLYLGHALAQARISIRGARTHNLKNIDLDIPRNQLVVITGLSGSGKSSLAFDTLYAEGQRRYVESLSAYARQFLGRLDKPDVDLIEGLSPAISIEQKATSHNPRSTVGTVTEIHDYLRLLYARAGTPYCPDHGLPLAAQTVSQMVDAVLALPEDTRLMVLAPVAREKKGEFTELFAQMQALGYIRFRVDGQIHEHENLPQLKKTEKHSIDVVIDRVKVRADLQQRLAESIEAALRVGGHEGNGRVLALEMDTGQEHLFSSKFACPVCSYALAELEPRLFSFNSPMGACPACDGIGQREVFDAARVVAFPSLSLASGAIKGWDRRNGYYFAMLESLARHYAFDIEAPFESLPAPVQHAILHGSGEEEIAFSYIMDSGASKGKAIVKKHVFEGILPNMARRWRETDSVVVREDLARYRGTQPCPECQGQRLRREARHVKLGEGAQARAIYEVSHATLSDAHAWFNDLKLTGAKAEIADKVVREIATRLQFLNDVGLSYLSLDRSAETLSGGEAQRIRLASQIGSGLTGVMYVLDEPSIGLHQRDNDRLIATLQHLRDIGNSVIVVEHDEDMMRAADQVIDMGPGAGVHGGRVMAQGTYDEVRANAQSLTGQYLSGARTIAVPRRRTPWLPVLEPAAPVVEAKAKSRFPQTEASKRRAERMAEHHARQGAVQALRVAGATGNNLQDVTVDFPVGLLTCVTGVSGSGKSTLVNDTLYKAVARQLYRAHDEPAPHEEIVGIEYFDKVINVDQSPIGRTPRSNPATYTGLFTPIRELMAEVNTARERGYGPGRFSFNVAGGRCEACQGDGVVKVEMHFLPDVYVPCDVCHGQRYNRETLEVLWKGKNIAQILELTVEDAAAYFKDVPTIARKLQTLLDVGLSYIRLGQAATTLSGGEAQRVKLAQELSKRDTGRTLYILDEPTTGLHFADIDLLLKVLHQLRDAGNTIVIIEHNLDVIKTADWLIDMGPEGGAGGGTVVGVGTPEELAANPASHTGRYLAPYLGQISG</sequence>
<dbReference type="GO" id="GO:0016887">
    <property type="term" value="F:ATP hydrolysis activity"/>
    <property type="evidence" value="ECO:0007669"/>
    <property type="project" value="InterPro"/>
</dbReference>
<comment type="subunit">
    <text evidence="17">Forms a heterotetramer with UvrB during the search for lesions.</text>
</comment>
<dbReference type="AlphaFoldDB" id="A0A1H3ZNU8"/>
<dbReference type="Pfam" id="PF17755">
    <property type="entry name" value="UvrA_DNA-bind"/>
    <property type="match status" value="1"/>
</dbReference>
<dbReference type="GO" id="GO:0006289">
    <property type="term" value="P:nucleotide-excision repair"/>
    <property type="evidence" value="ECO:0007669"/>
    <property type="project" value="UniProtKB-UniRule"/>
</dbReference>
<dbReference type="GO" id="GO:0008270">
    <property type="term" value="F:zinc ion binding"/>
    <property type="evidence" value="ECO:0007669"/>
    <property type="project" value="UniProtKB-UniRule"/>
</dbReference>
<evidence type="ECO:0000256" key="6">
    <source>
        <dbReference type="ARBA" id="ARBA00022763"/>
    </source>
</evidence>
<keyword evidence="8 17" id="KW-0863">Zinc-finger</keyword>
<evidence type="ECO:0000256" key="13">
    <source>
        <dbReference type="ARBA" id="ARBA00023204"/>
    </source>
</evidence>
<evidence type="ECO:0000256" key="17">
    <source>
        <dbReference type="HAMAP-Rule" id="MF_00205"/>
    </source>
</evidence>
<dbReference type="PROSITE" id="PS00211">
    <property type="entry name" value="ABC_TRANSPORTER_1"/>
    <property type="match status" value="2"/>
</dbReference>
<keyword evidence="7 17" id="KW-0228">DNA excision</keyword>
<dbReference type="GO" id="GO:0009432">
    <property type="term" value="P:SOS response"/>
    <property type="evidence" value="ECO:0007669"/>
    <property type="project" value="UniProtKB-UniRule"/>
</dbReference>
<keyword evidence="13 17" id="KW-0234">DNA repair</keyword>
<reference evidence="20" key="1">
    <citation type="submission" date="2016-10" db="EMBL/GenBank/DDBJ databases">
        <authorList>
            <person name="Varghese N."/>
            <person name="Submissions S."/>
        </authorList>
    </citation>
    <scope>NUCLEOTIDE SEQUENCE [LARGE SCALE GENOMIC DNA]</scope>
    <source>
        <strain evidence="20">DSM 25157</strain>
    </source>
</reference>
<comment type="subcellular location">
    <subcellularLocation>
        <location evidence="1 17">Cytoplasm</location>
    </subcellularLocation>
</comment>